<dbReference type="Pfam" id="PF03828">
    <property type="entry name" value="PAP_assoc"/>
    <property type="match status" value="2"/>
</dbReference>
<feature type="compositionally biased region" description="Polar residues" evidence="7">
    <location>
        <begin position="1128"/>
        <end position="1138"/>
    </location>
</feature>
<dbReference type="CDD" id="cd05402">
    <property type="entry name" value="NT_PAP_TUTase"/>
    <property type="match status" value="2"/>
</dbReference>
<dbReference type="Gene3D" id="4.10.60.10">
    <property type="entry name" value="Zinc finger, CCHC-type"/>
    <property type="match status" value="1"/>
</dbReference>
<dbReference type="PROSITE" id="PS00028">
    <property type="entry name" value="ZINC_FINGER_C2H2_1"/>
    <property type="match status" value="1"/>
</dbReference>
<dbReference type="PANTHER" id="PTHR12271">
    <property type="entry name" value="POLY A POLYMERASE CID PAP -RELATED"/>
    <property type="match status" value="1"/>
</dbReference>
<organism evidence="9 10">
    <name type="scientific">Labeo rohita</name>
    <name type="common">Indian major carp</name>
    <name type="synonym">Cyprinus rohita</name>
    <dbReference type="NCBI Taxonomy" id="84645"/>
    <lineage>
        <taxon>Eukaryota</taxon>
        <taxon>Metazoa</taxon>
        <taxon>Chordata</taxon>
        <taxon>Craniata</taxon>
        <taxon>Vertebrata</taxon>
        <taxon>Euteleostomi</taxon>
        <taxon>Actinopterygii</taxon>
        <taxon>Neopterygii</taxon>
        <taxon>Teleostei</taxon>
        <taxon>Ostariophysi</taxon>
        <taxon>Cypriniformes</taxon>
        <taxon>Cyprinidae</taxon>
        <taxon>Labeoninae</taxon>
        <taxon>Labeonini</taxon>
        <taxon>Labeo</taxon>
    </lineage>
</organism>
<dbReference type="InterPro" id="IPR054708">
    <property type="entry name" value="MTPAP-like_central"/>
</dbReference>
<dbReference type="InterPro" id="IPR036397">
    <property type="entry name" value="RNaseH_sf"/>
</dbReference>
<feature type="domain" description="CCHC-type" evidence="8">
    <location>
        <begin position="1108"/>
        <end position="1121"/>
    </location>
</feature>
<protein>
    <submittedName>
        <fullName evidence="9">Terminal uridylyltransferase 4</fullName>
    </submittedName>
</protein>
<dbReference type="Gene3D" id="3.30.460.10">
    <property type="entry name" value="Beta Polymerase, domain 2"/>
    <property type="match status" value="2"/>
</dbReference>
<dbReference type="InterPro" id="IPR001878">
    <property type="entry name" value="Znf_CCHC"/>
</dbReference>
<dbReference type="InterPro" id="IPR036875">
    <property type="entry name" value="Znf_CCHC_sf"/>
</dbReference>
<feature type="compositionally biased region" description="Polar residues" evidence="7">
    <location>
        <begin position="64"/>
        <end position="78"/>
    </location>
</feature>
<comment type="caution">
    <text evidence="9">The sequence shown here is derived from an EMBL/GenBank/DDBJ whole genome shotgun (WGS) entry which is preliminary data.</text>
</comment>
<evidence type="ECO:0000313" key="9">
    <source>
        <dbReference type="EMBL" id="KAI2664089.1"/>
    </source>
</evidence>
<dbReference type="PANTHER" id="PTHR12271:SF34">
    <property type="entry name" value="TERMINAL URIDYLYLTRANSFERASE 7"/>
    <property type="match status" value="1"/>
</dbReference>
<evidence type="ECO:0000256" key="1">
    <source>
        <dbReference type="ARBA" id="ARBA00001936"/>
    </source>
</evidence>
<evidence type="ECO:0000256" key="3">
    <source>
        <dbReference type="ARBA" id="ARBA00022679"/>
    </source>
</evidence>
<feature type="region of interest" description="Disordered" evidence="7">
    <location>
        <begin position="1128"/>
        <end position="1157"/>
    </location>
</feature>
<dbReference type="Pfam" id="PF22600">
    <property type="entry name" value="MTPAP-like_central"/>
    <property type="match status" value="1"/>
</dbReference>
<dbReference type="InterPro" id="IPR045100">
    <property type="entry name" value="TUT4/7_NTP_transf"/>
</dbReference>
<feature type="domain" description="CCHC-type" evidence="8">
    <location>
        <begin position="1059"/>
        <end position="1073"/>
    </location>
</feature>
<feature type="compositionally biased region" description="Polar residues" evidence="7">
    <location>
        <begin position="549"/>
        <end position="567"/>
    </location>
</feature>
<sequence>MADKGNRKFSPRYRRQKEADEAESWRSPLGRDGVNHERSYSPKTKRRHGRTYDSDGNRRAKASLSCSSPEGQAFGQSPSHKDRIQRGSPADRRNWRERQRDGQKHDKLDSMQNWREKSRIVSIESCLTRRDVLQQCLEAEGSDCDLKESSISLKFRCDKCKVYCEDMSPALNHIRERAHRKKAKELQKMTLLLNIPPPEKTQCHSISSALESVAAEFGLNDQDLKQRQDIHALVEKVLEPVLPDCQFRLYGSSCTKFGFKDSDVNIDVKFPSHFQHPDVLLVAQEHLSKSGPSHLGSPGKTVNALFVNVEGDFHRRMPVVVCKEKSSGLICKVSAGNESACLTTAYLAELANLEPQLVPLVICFRYWAKICCVDQMEEGGLPSYCFALMVISFLQRRKEPILPSYLESVVLPLSKLKSFSLVGVEKGHVLWVYDQTSNDSSQDKEKAVRKGKCPLVFKARSPPVLPGKLWVELLRYYSLEFQIPEKIISVRTNGDLWRDLKDWPKKRIAIEDPFAVQRNVARTLNSQMMFDYLLHCLKTTYKYFASPSKSTAGKVSSNTQSDRSVSAVNHVDSVKRSPKVPSEDLKRSHARSSPQSAEELEDSDCIIELELDEEEEADSDMETEGEDEEEEEEEEDDIELDGSGCDHSGDEIFPFEREMSDDVGSDVGDPEDAASVPDKPKAEFSKSEYPVGAPAGPEGFQYVFSKRFFSDGKSPVLICSLCKSDGHSKQDCPEDFKRVELDPLPSMTLDFIKILNDACEQCYSDFAPDDVEVKVREHILQDFESFLRCQVPGAKLVLFGSSKNGFGFKQSDLDICMTLEGQDTAEGLDSMAVIESLAKALRKHHSLRNILPITTAKVPIVKFYHTKTGLEGDISLYNTLALHNTELLASYAAIDARVKILCYVMKVFAKVCDIGDASRGSLSSYAYTLMVLYFLQQRSPPVIPVLQEHKYWPEYKKNKESVGQLWLGLLQFYTETFDFKETVVCIRRKEPLTTFKKQWTSKHLAIEVASFIMKAFINARTVFGTPVRSFPPEYSNKMEYFFDPEVLTEGKLAPNDRCCRICGKIGHFMKDCPMRRSGRDVNRPDGRVMNDGSPYTEGRWRHREEKCCYLCGSNTHIKKDCLLAKSSESSPNTYQRSPASVDRLDSPQQDRKKKRKAKRIILGPEAVWFTIMGKTADLTAVQKTIIDTLHKEGKPQTFIAKEAGRSQSAVSKHVNRKLSGRKKCGRKRCTTSRENRSLERHFKQNQFKNLGELHKEWTEAEEKKKWTVAQWSKVLFSDESKFCISFGNQGPRVWRKGGEAHCPSCLKSSVKFPQSQDLAPAHTAKSTESWLNDHGVGVLDWPANSPDLNPIVNLWGSLASRHASLNASMEKWSPFK</sequence>
<evidence type="ECO:0000313" key="10">
    <source>
        <dbReference type="Proteomes" id="UP000830375"/>
    </source>
</evidence>
<accession>A0ABQ8MMN1</accession>
<dbReference type="PROSITE" id="PS50158">
    <property type="entry name" value="ZF_CCHC"/>
    <property type="match status" value="2"/>
</dbReference>
<gene>
    <name evidence="9" type="ORF">H4Q32_002213</name>
</gene>
<dbReference type="SMART" id="SM00343">
    <property type="entry name" value="ZnF_C2HC"/>
    <property type="match status" value="3"/>
</dbReference>
<feature type="region of interest" description="Disordered" evidence="7">
    <location>
        <begin position="1"/>
        <end position="110"/>
    </location>
</feature>
<keyword evidence="5" id="KW-0460">Magnesium</keyword>
<feature type="region of interest" description="Disordered" evidence="7">
    <location>
        <begin position="549"/>
        <end position="691"/>
    </location>
</feature>
<keyword evidence="4" id="KW-0479">Metal-binding</keyword>
<dbReference type="InterPro" id="IPR002058">
    <property type="entry name" value="PAP_assoc"/>
</dbReference>
<evidence type="ECO:0000256" key="2">
    <source>
        <dbReference type="ARBA" id="ARBA00001946"/>
    </source>
</evidence>
<evidence type="ECO:0000256" key="4">
    <source>
        <dbReference type="ARBA" id="ARBA00022723"/>
    </source>
</evidence>
<comment type="cofactor">
    <cofactor evidence="2">
        <name>Mg(2+)</name>
        <dbReference type="ChEBI" id="CHEBI:18420"/>
    </cofactor>
</comment>
<dbReference type="GO" id="GO:0016779">
    <property type="term" value="F:nucleotidyltransferase activity"/>
    <property type="evidence" value="ECO:0007669"/>
    <property type="project" value="UniProtKB-KW"/>
</dbReference>
<feature type="compositionally biased region" description="Acidic residues" evidence="7">
    <location>
        <begin position="598"/>
        <end position="640"/>
    </location>
</feature>
<feature type="compositionally biased region" description="Basic and acidic residues" evidence="7">
    <location>
        <begin position="647"/>
        <end position="660"/>
    </location>
</feature>
<dbReference type="SUPFAM" id="SSF81631">
    <property type="entry name" value="PAP/OAS1 substrate-binding domain"/>
    <property type="match status" value="2"/>
</dbReference>
<dbReference type="InterPro" id="IPR013087">
    <property type="entry name" value="Znf_C2H2_type"/>
</dbReference>
<dbReference type="Gene3D" id="1.10.1410.10">
    <property type="match status" value="2"/>
</dbReference>
<evidence type="ECO:0000256" key="5">
    <source>
        <dbReference type="ARBA" id="ARBA00022842"/>
    </source>
</evidence>
<dbReference type="EMBL" id="JACTAM010000005">
    <property type="protein sequence ID" value="KAI2664089.1"/>
    <property type="molecule type" value="Genomic_DNA"/>
</dbReference>
<keyword evidence="10" id="KW-1185">Reference proteome</keyword>
<keyword evidence="3" id="KW-0808">Transferase</keyword>
<dbReference type="Pfam" id="PF19088">
    <property type="entry name" value="TUTase"/>
    <property type="match status" value="1"/>
</dbReference>
<keyword evidence="6" id="KW-0863">Zinc-finger</keyword>
<reference evidence="9 10" key="1">
    <citation type="submission" date="2022-01" db="EMBL/GenBank/DDBJ databases">
        <title>A high-quality chromosome-level genome assembly of rohu carp, Labeo rohita.</title>
        <authorList>
            <person name="Arick M.A. II"/>
            <person name="Hsu C.-Y."/>
            <person name="Magbanua Z."/>
            <person name="Pechanova O."/>
            <person name="Grover C."/>
            <person name="Miller E."/>
            <person name="Thrash A."/>
            <person name="Ezzel L."/>
            <person name="Alam S."/>
            <person name="Benzie J."/>
            <person name="Hamilton M."/>
            <person name="Karsi A."/>
            <person name="Lawrence M.L."/>
            <person name="Peterson D.G."/>
        </authorList>
    </citation>
    <scope>NUCLEOTIDE SEQUENCE [LARGE SCALE GENOMIC DNA]</scope>
    <source>
        <strain evidence="10">BAU-BD-2019</strain>
        <tissue evidence="9">Blood</tissue>
    </source>
</reference>
<evidence type="ECO:0000256" key="6">
    <source>
        <dbReference type="PROSITE-ProRule" id="PRU00047"/>
    </source>
</evidence>
<dbReference type="SUPFAM" id="SSF81301">
    <property type="entry name" value="Nucleotidyltransferase"/>
    <property type="match status" value="2"/>
</dbReference>
<feature type="compositionally biased region" description="Acidic residues" evidence="7">
    <location>
        <begin position="661"/>
        <end position="672"/>
    </location>
</feature>
<dbReference type="Proteomes" id="UP000830375">
    <property type="component" value="Unassembled WGS sequence"/>
</dbReference>
<keyword evidence="6" id="KW-0862">Zinc</keyword>
<dbReference type="Gene3D" id="3.30.420.10">
    <property type="entry name" value="Ribonuclease H-like superfamily/Ribonuclease H"/>
    <property type="match status" value="2"/>
</dbReference>
<dbReference type="SUPFAM" id="SSF57756">
    <property type="entry name" value="Retrovirus zinc finger-like domains"/>
    <property type="match status" value="1"/>
</dbReference>
<dbReference type="Pfam" id="PF00098">
    <property type="entry name" value="zf-CCHC"/>
    <property type="match status" value="1"/>
</dbReference>
<dbReference type="InterPro" id="IPR043519">
    <property type="entry name" value="NT_sf"/>
</dbReference>
<proteinExistence type="predicted"/>
<name>A0ABQ8MMN1_LABRO</name>
<comment type="cofactor">
    <cofactor evidence="1">
        <name>Mn(2+)</name>
        <dbReference type="ChEBI" id="CHEBI:29035"/>
    </cofactor>
</comment>
<feature type="compositionally biased region" description="Basic and acidic residues" evidence="7">
    <location>
        <begin position="79"/>
        <end position="110"/>
    </location>
</feature>
<keyword evidence="9" id="KW-0548">Nucleotidyltransferase</keyword>
<evidence type="ECO:0000259" key="8">
    <source>
        <dbReference type="PROSITE" id="PS50158"/>
    </source>
</evidence>
<evidence type="ECO:0000256" key="7">
    <source>
        <dbReference type="SAM" id="MobiDB-lite"/>
    </source>
</evidence>